<evidence type="ECO:0000256" key="1">
    <source>
        <dbReference type="ARBA" id="ARBA00004141"/>
    </source>
</evidence>
<proteinExistence type="predicted"/>
<dbReference type="GO" id="GO:0005886">
    <property type="term" value="C:plasma membrane"/>
    <property type="evidence" value="ECO:0007669"/>
    <property type="project" value="TreeGrafter"/>
</dbReference>
<dbReference type="AlphaFoldDB" id="A0A517LAS0"/>
<dbReference type="OrthoDB" id="5215911at2759"/>
<feature type="transmembrane region" description="Helical" evidence="5">
    <location>
        <begin position="423"/>
        <end position="442"/>
    </location>
</feature>
<organism evidence="6 7">
    <name type="scientific">Venturia effusa</name>
    <dbReference type="NCBI Taxonomy" id="50376"/>
    <lineage>
        <taxon>Eukaryota</taxon>
        <taxon>Fungi</taxon>
        <taxon>Dikarya</taxon>
        <taxon>Ascomycota</taxon>
        <taxon>Pezizomycotina</taxon>
        <taxon>Dothideomycetes</taxon>
        <taxon>Pleosporomycetidae</taxon>
        <taxon>Venturiales</taxon>
        <taxon>Venturiaceae</taxon>
        <taxon>Venturia</taxon>
    </lineage>
</organism>
<evidence type="ECO:0000256" key="5">
    <source>
        <dbReference type="SAM" id="Phobius"/>
    </source>
</evidence>
<dbReference type="GO" id="GO:0022857">
    <property type="term" value="F:transmembrane transporter activity"/>
    <property type="evidence" value="ECO:0007669"/>
    <property type="project" value="InterPro"/>
</dbReference>
<evidence type="ECO:0000256" key="2">
    <source>
        <dbReference type="ARBA" id="ARBA00022692"/>
    </source>
</evidence>
<dbReference type="Proteomes" id="UP000316270">
    <property type="component" value="Chromosome 8"/>
</dbReference>
<keyword evidence="2 5" id="KW-0812">Transmembrane</keyword>
<feature type="transmembrane region" description="Helical" evidence="5">
    <location>
        <begin position="334"/>
        <end position="359"/>
    </location>
</feature>
<dbReference type="PANTHER" id="PTHR23502">
    <property type="entry name" value="MAJOR FACILITATOR SUPERFAMILY"/>
    <property type="match status" value="1"/>
</dbReference>
<dbReference type="Gene3D" id="1.20.1250.20">
    <property type="entry name" value="MFS general substrate transporter like domains"/>
    <property type="match status" value="1"/>
</dbReference>
<feature type="transmembrane region" description="Helical" evidence="5">
    <location>
        <begin position="100"/>
        <end position="120"/>
    </location>
</feature>
<keyword evidence="3 5" id="KW-1133">Transmembrane helix</keyword>
<reference evidence="6 7" key="1">
    <citation type="submission" date="2019-07" db="EMBL/GenBank/DDBJ databases">
        <title>Finished genome of Venturia effusa.</title>
        <authorList>
            <person name="Young C.A."/>
            <person name="Cox M.P."/>
            <person name="Ganley A.R.D."/>
            <person name="David W.J."/>
        </authorList>
    </citation>
    <scope>NUCLEOTIDE SEQUENCE [LARGE SCALE GENOMIC DNA]</scope>
    <source>
        <strain evidence="7">albino</strain>
    </source>
</reference>
<name>A0A517LAS0_9PEZI</name>
<dbReference type="InterPro" id="IPR036259">
    <property type="entry name" value="MFS_trans_sf"/>
</dbReference>
<dbReference type="InterPro" id="IPR011701">
    <property type="entry name" value="MFS"/>
</dbReference>
<evidence type="ECO:0008006" key="8">
    <source>
        <dbReference type="Google" id="ProtNLM"/>
    </source>
</evidence>
<protein>
    <recommendedName>
        <fullName evidence="8">Major facilitator superfamily (MFS) profile domain-containing protein</fullName>
    </recommendedName>
</protein>
<feature type="transmembrane region" description="Helical" evidence="5">
    <location>
        <begin position="487"/>
        <end position="509"/>
    </location>
</feature>
<comment type="subcellular location">
    <subcellularLocation>
        <location evidence="1">Membrane</location>
        <topology evidence="1">Multi-pass membrane protein</topology>
    </subcellularLocation>
</comment>
<feature type="transmembrane region" description="Helical" evidence="5">
    <location>
        <begin position="155"/>
        <end position="179"/>
    </location>
</feature>
<keyword evidence="4 5" id="KW-0472">Membrane</keyword>
<keyword evidence="7" id="KW-1185">Reference proteome</keyword>
<sequence length="565" mass="63224">MSIQRSKSQIDDDWSDPAWPPGTVRLELLKAGSAAEIVLLPRPTLDPNDPLNWPKWRKYLNFGLACFYALMVFAQFNASSPTWGPLQTELGFSDAVLNDTWAIGCATLAIGSVVMIPFALKYGLRSIYILSTAATMLIMVWAAKTQTAGDWWGVNVLQCFLGSLAEVMVQITVADLFFIHQRGLMNSIYIWTAQTGSNLAPVAAGFVTSSQGWRWVWWYFVIFFGVTLIMFVFGFQESKFDWRAALQGKSISPSSTQSVIVDGGGERSYLDKPLKEELLNEDPEIIPEDNRPRNLSVITIDKTIKPKSYWQTLSFVTTSAGDWSTFFRHTWQPFWILFTVPGIAYSSCVYAVLLAWSTVMTSALSTYMLDPPYNFSSTSIGLMNLAPFIGTTLGSLICGPVSDWLVLRLARRKGGVYEPEMRLYCFVPFIPFQVAGAFWFGYALKQGQSWVCVAVAFGLCNFGSAPLQSIALTYITDAYNEIVGDALVSLTFVRNMLSTIFVFAMVPWVDAVGVANVFNTIGAIGLAVLFFSFAFIWKGKHWRHVCAKRYRFFAARQFEPRPVKN</sequence>
<feature type="transmembrane region" description="Helical" evidence="5">
    <location>
        <begin position="127"/>
        <end position="143"/>
    </location>
</feature>
<gene>
    <name evidence="6" type="ORF">FKW77_003855</name>
</gene>
<feature type="transmembrane region" description="Helical" evidence="5">
    <location>
        <begin position="188"/>
        <end position="209"/>
    </location>
</feature>
<evidence type="ECO:0000256" key="3">
    <source>
        <dbReference type="ARBA" id="ARBA00022989"/>
    </source>
</evidence>
<dbReference type="STRING" id="50376.A0A517LAS0"/>
<evidence type="ECO:0000313" key="7">
    <source>
        <dbReference type="Proteomes" id="UP000316270"/>
    </source>
</evidence>
<evidence type="ECO:0000313" key="6">
    <source>
        <dbReference type="EMBL" id="QDS72732.1"/>
    </source>
</evidence>
<dbReference type="SUPFAM" id="SSF103473">
    <property type="entry name" value="MFS general substrate transporter"/>
    <property type="match status" value="1"/>
</dbReference>
<feature type="transmembrane region" description="Helical" evidence="5">
    <location>
        <begin position="215"/>
        <end position="235"/>
    </location>
</feature>
<dbReference type="Pfam" id="PF07690">
    <property type="entry name" value="MFS_1"/>
    <property type="match status" value="1"/>
</dbReference>
<feature type="transmembrane region" description="Helical" evidence="5">
    <location>
        <begin position="448"/>
        <end position="475"/>
    </location>
</feature>
<evidence type="ECO:0000256" key="4">
    <source>
        <dbReference type="ARBA" id="ARBA00023136"/>
    </source>
</evidence>
<dbReference type="PANTHER" id="PTHR23502:SF50">
    <property type="entry name" value="TRANSPORTER, PUTATIVE (AFU_ORTHOLOGUE AFUA_5G00430)-RELATED"/>
    <property type="match status" value="1"/>
</dbReference>
<feature type="transmembrane region" description="Helical" evidence="5">
    <location>
        <begin position="59"/>
        <end position="80"/>
    </location>
</feature>
<feature type="transmembrane region" description="Helical" evidence="5">
    <location>
        <begin position="379"/>
        <end position="402"/>
    </location>
</feature>
<dbReference type="EMBL" id="CP042192">
    <property type="protein sequence ID" value="QDS72732.1"/>
    <property type="molecule type" value="Genomic_DNA"/>
</dbReference>
<accession>A0A517LAS0</accession>
<feature type="transmembrane region" description="Helical" evidence="5">
    <location>
        <begin position="515"/>
        <end position="537"/>
    </location>
</feature>